<comment type="caution">
    <text evidence="2">The sequence shown here is derived from an EMBL/GenBank/DDBJ whole genome shotgun (WGS) entry which is preliminary data.</text>
</comment>
<accession>A0A397SQ13</accession>
<gene>
    <name evidence="2" type="ORF">C1645_740435</name>
</gene>
<evidence type="ECO:0000313" key="3">
    <source>
        <dbReference type="Proteomes" id="UP000265703"/>
    </source>
</evidence>
<evidence type="ECO:0000313" key="2">
    <source>
        <dbReference type="EMBL" id="RIA86999.1"/>
    </source>
</evidence>
<protein>
    <submittedName>
        <fullName evidence="2">Uncharacterized protein</fullName>
    </submittedName>
</protein>
<keyword evidence="3" id="KW-1185">Reference proteome</keyword>
<feature type="region of interest" description="Disordered" evidence="1">
    <location>
        <begin position="1"/>
        <end position="30"/>
    </location>
</feature>
<organism evidence="2 3">
    <name type="scientific">Glomus cerebriforme</name>
    <dbReference type="NCBI Taxonomy" id="658196"/>
    <lineage>
        <taxon>Eukaryota</taxon>
        <taxon>Fungi</taxon>
        <taxon>Fungi incertae sedis</taxon>
        <taxon>Mucoromycota</taxon>
        <taxon>Glomeromycotina</taxon>
        <taxon>Glomeromycetes</taxon>
        <taxon>Glomerales</taxon>
        <taxon>Glomeraceae</taxon>
        <taxon>Glomus</taxon>
    </lineage>
</organism>
<dbReference type="Proteomes" id="UP000265703">
    <property type="component" value="Unassembled WGS sequence"/>
</dbReference>
<feature type="compositionally biased region" description="Basic and acidic residues" evidence="1">
    <location>
        <begin position="19"/>
        <end position="28"/>
    </location>
</feature>
<dbReference type="AlphaFoldDB" id="A0A397SQ13"/>
<proteinExistence type="predicted"/>
<sequence length="187" mass="22296">MDSGRDLETNRSQGINSDSHNKSSERRNKVSLPKLQDVPDHLFDQLKDELHDFTEKNFCLLNADCREYFAKTFGITKVFPLYLDHSEFVIWLLDENKCLFLWNEMENSMIYMGSNLEEGITNYLIHPDRMCYIIEDTFERVPVNEYEHQLEEEFKNHMEERHIEKILETKAEIAASKEKKIKKKEVE</sequence>
<name>A0A397SQ13_9GLOM</name>
<dbReference type="EMBL" id="QKYT01000331">
    <property type="protein sequence ID" value="RIA86999.1"/>
    <property type="molecule type" value="Genomic_DNA"/>
</dbReference>
<evidence type="ECO:0000256" key="1">
    <source>
        <dbReference type="SAM" id="MobiDB-lite"/>
    </source>
</evidence>
<dbReference type="STRING" id="658196.A0A397SQ13"/>
<dbReference type="OrthoDB" id="2417244at2759"/>
<reference evidence="2 3" key="1">
    <citation type="submission" date="2018-06" db="EMBL/GenBank/DDBJ databases">
        <title>Comparative genomics reveals the genomic features of Rhizophagus irregularis, R. cerebriforme, R. diaphanum and Gigaspora rosea, and their symbiotic lifestyle signature.</title>
        <authorList>
            <person name="Morin E."/>
            <person name="San Clemente H."/>
            <person name="Chen E.C.H."/>
            <person name="De La Providencia I."/>
            <person name="Hainaut M."/>
            <person name="Kuo A."/>
            <person name="Kohler A."/>
            <person name="Murat C."/>
            <person name="Tang N."/>
            <person name="Roy S."/>
            <person name="Loubradou J."/>
            <person name="Henrissat B."/>
            <person name="Grigoriev I.V."/>
            <person name="Corradi N."/>
            <person name="Roux C."/>
            <person name="Martin F.M."/>
        </authorList>
    </citation>
    <scope>NUCLEOTIDE SEQUENCE [LARGE SCALE GENOMIC DNA]</scope>
    <source>
        <strain evidence="2 3">DAOM 227022</strain>
    </source>
</reference>